<evidence type="ECO:0000313" key="3">
    <source>
        <dbReference type="Proteomes" id="UP000190476"/>
    </source>
</evidence>
<evidence type="ECO:0000313" key="2">
    <source>
        <dbReference type="EMBL" id="SLK22645.1"/>
    </source>
</evidence>
<keyword evidence="1" id="KW-0472">Membrane</keyword>
<feature type="transmembrane region" description="Helical" evidence="1">
    <location>
        <begin position="12"/>
        <end position="34"/>
    </location>
</feature>
<protein>
    <submittedName>
        <fullName evidence="2">Uncharacterized protein</fullName>
    </submittedName>
</protein>
<gene>
    <name evidence="2" type="ORF">CCH01_24940</name>
</gene>
<reference evidence="3" key="1">
    <citation type="submission" date="2017-03" db="EMBL/GenBank/DDBJ databases">
        <authorList>
            <person name="Falquet L."/>
            <person name="Falquet L."/>
        </authorList>
    </citation>
    <scope>NUCLEOTIDE SEQUENCE [LARGE SCALE GENOMIC DNA]</scope>
</reference>
<keyword evidence="1" id="KW-1133">Transmembrane helix</keyword>
<feature type="transmembrane region" description="Helical" evidence="1">
    <location>
        <begin position="89"/>
        <end position="110"/>
    </location>
</feature>
<evidence type="ECO:0000256" key="1">
    <source>
        <dbReference type="SAM" id="Phobius"/>
    </source>
</evidence>
<sequence length="211" mass="24339">MIKEYLKIYKSNSYGILTIKNLSCTMLMGLLFYIQLSNNNRINDIVLIAFSTIIIMFACDSINNELFINVNNIKFKKEPFYKKIISSNIVCILNITSYILILFFINIYLFDYAHNLKLLIKLLILIIFSSALGNLQLATNYNKITLNISNKTKDKLIQTIIPILKTTFISIVLAIVLYYLLYNYTFSILFPISVLIYILSLLINKNGVSIK</sequence>
<dbReference type="EMBL" id="LT799839">
    <property type="protein sequence ID" value="SLK22645.1"/>
    <property type="molecule type" value="Genomic_DNA"/>
</dbReference>
<keyword evidence="3" id="KW-1185">Reference proteome</keyword>
<proteinExistence type="predicted"/>
<dbReference type="AlphaFoldDB" id="S6EHH2"/>
<feature type="transmembrane region" description="Helical" evidence="1">
    <location>
        <begin position="156"/>
        <end position="180"/>
    </location>
</feature>
<feature type="transmembrane region" description="Helical" evidence="1">
    <location>
        <begin position="46"/>
        <end position="68"/>
    </location>
</feature>
<dbReference type="Proteomes" id="UP000190476">
    <property type="component" value="Chromosome I"/>
</dbReference>
<organism evidence="2 3">
    <name type="scientific">Clostridium chauvoei JF4335</name>
    <dbReference type="NCBI Taxonomy" id="1351755"/>
    <lineage>
        <taxon>Bacteria</taxon>
        <taxon>Bacillati</taxon>
        <taxon>Bacillota</taxon>
        <taxon>Clostridia</taxon>
        <taxon>Eubacteriales</taxon>
        <taxon>Clostridiaceae</taxon>
        <taxon>Clostridium</taxon>
    </lineage>
</organism>
<keyword evidence="1" id="KW-0812">Transmembrane</keyword>
<name>S6EHH2_9CLOT</name>
<feature type="transmembrane region" description="Helical" evidence="1">
    <location>
        <begin position="186"/>
        <end position="203"/>
    </location>
</feature>
<accession>S6EHH2</accession>
<feature type="transmembrane region" description="Helical" evidence="1">
    <location>
        <begin position="116"/>
        <end position="135"/>
    </location>
</feature>